<gene>
    <name evidence="2" type="ORF">EYF80_031028</name>
</gene>
<evidence type="ECO:0000313" key="3">
    <source>
        <dbReference type="Proteomes" id="UP000314294"/>
    </source>
</evidence>
<dbReference type="EMBL" id="SRLO01000371">
    <property type="protein sequence ID" value="TNN58783.1"/>
    <property type="molecule type" value="Genomic_DNA"/>
</dbReference>
<protein>
    <submittedName>
        <fullName evidence="2">Uncharacterized protein</fullName>
    </submittedName>
</protein>
<dbReference type="Proteomes" id="UP000314294">
    <property type="component" value="Unassembled WGS sequence"/>
</dbReference>
<organism evidence="2 3">
    <name type="scientific">Liparis tanakae</name>
    <name type="common">Tanaka's snailfish</name>
    <dbReference type="NCBI Taxonomy" id="230148"/>
    <lineage>
        <taxon>Eukaryota</taxon>
        <taxon>Metazoa</taxon>
        <taxon>Chordata</taxon>
        <taxon>Craniata</taxon>
        <taxon>Vertebrata</taxon>
        <taxon>Euteleostomi</taxon>
        <taxon>Actinopterygii</taxon>
        <taxon>Neopterygii</taxon>
        <taxon>Teleostei</taxon>
        <taxon>Neoteleostei</taxon>
        <taxon>Acanthomorphata</taxon>
        <taxon>Eupercaria</taxon>
        <taxon>Perciformes</taxon>
        <taxon>Cottioidei</taxon>
        <taxon>Cottales</taxon>
        <taxon>Liparidae</taxon>
        <taxon>Liparis</taxon>
    </lineage>
</organism>
<dbReference type="AlphaFoldDB" id="A0A4Z2H132"/>
<proteinExistence type="predicted"/>
<evidence type="ECO:0000256" key="1">
    <source>
        <dbReference type="SAM" id="MobiDB-lite"/>
    </source>
</evidence>
<comment type="caution">
    <text evidence="2">The sequence shown here is derived from an EMBL/GenBank/DDBJ whole genome shotgun (WGS) entry which is preliminary data.</text>
</comment>
<evidence type="ECO:0000313" key="2">
    <source>
        <dbReference type="EMBL" id="TNN58783.1"/>
    </source>
</evidence>
<sequence length="103" mass="11138">MKTTRQDSSRGDRSLVCEGGGAPLLAVHCPTQSLDTELCCGRCAHIRTQRDAPRRCGASLWNTSAAQLTFLSPTRHMPIPTDHRSAAPPPSVQTGRRSGRTAR</sequence>
<feature type="region of interest" description="Disordered" evidence="1">
    <location>
        <begin position="74"/>
        <end position="103"/>
    </location>
</feature>
<keyword evidence="3" id="KW-1185">Reference proteome</keyword>
<name>A0A4Z2H132_9TELE</name>
<accession>A0A4Z2H132</accession>
<reference evidence="2 3" key="1">
    <citation type="submission" date="2019-03" db="EMBL/GenBank/DDBJ databases">
        <title>First draft genome of Liparis tanakae, snailfish: a comprehensive survey of snailfish specific genes.</title>
        <authorList>
            <person name="Kim W."/>
            <person name="Song I."/>
            <person name="Jeong J.-H."/>
            <person name="Kim D."/>
            <person name="Kim S."/>
            <person name="Ryu S."/>
            <person name="Song J.Y."/>
            <person name="Lee S.K."/>
        </authorList>
    </citation>
    <scope>NUCLEOTIDE SEQUENCE [LARGE SCALE GENOMIC DNA]</scope>
    <source>
        <tissue evidence="2">Muscle</tissue>
    </source>
</reference>